<accession>T1IL82</accession>
<evidence type="ECO:0000313" key="1">
    <source>
        <dbReference type="EnsemblMetazoa" id="SMAR001702-PA"/>
    </source>
</evidence>
<dbReference type="EMBL" id="JH430743">
    <property type="status" value="NOT_ANNOTATED_CDS"/>
    <property type="molecule type" value="Genomic_DNA"/>
</dbReference>
<dbReference type="HOGENOM" id="CLU_1582623_0_0_1"/>
<dbReference type="AlphaFoldDB" id="T1IL82"/>
<dbReference type="Proteomes" id="UP000014500">
    <property type="component" value="Unassembled WGS sequence"/>
</dbReference>
<evidence type="ECO:0000313" key="2">
    <source>
        <dbReference type="Proteomes" id="UP000014500"/>
    </source>
</evidence>
<proteinExistence type="predicted"/>
<protein>
    <submittedName>
        <fullName evidence="1">Uncharacterized protein</fullName>
    </submittedName>
</protein>
<keyword evidence="2" id="KW-1185">Reference proteome</keyword>
<sequence length="169" mass="19668">ILDILDILLFCNWNLRKCEKKKFEHLPRIHSNFSNAYYKSLVLNKTKKRIYKLPSTFICLCGVKYDANFSVGLCCKKGVDIYLNCVVASDLDESNNIWSNKNLFGNSFYYLPLFYQILERKNPSIIQSTRLGQSIGYRIPSERTTCRIMASQTRVPDNSNFPAFCPFDY</sequence>
<reference evidence="2" key="1">
    <citation type="submission" date="2011-05" db="EMBL/GenBank/DDBJ databases">
        <authorList>
            <person name="Richards S.R."/>
            <person name="Qu J."/>
            <person name="Jiang H."/>
            <person name="Jhangiani S.N."/>
            <person name="Agravi P."/>
            <person name="Goodspeed R."/>
            <person name="Gross S."/>
            <person name="Mandapat C."/>
            <person name="Jackson L."/>
            <person name="Mathew T."/>
            <person name="Pu L."/>
            <person name="Thornton R."/>
            <person name="Saada N."/>
            <person name="Wilczek-Boney K.B."/>
            <person name="Lee S."/>
            <person name="Kovar C."/>
            <person name="Wu Y."/>
            <person name="Scherer S.E."/>
            <person name="Worley K.C."/>
            <person name="Muzny D.M."/>
            <person name="Gibbs R."/>
        </authorList>
    </citation>
    <scope>NUCLEOTIDE SEQUENCE</scope>
    <source>
        <strain evidence="2">Brora</strain>
    </source>
</reference>
<reference evidence="1" key="2">
    <citation type="submission" date="2015-02" db="UniProtKB">
        <authorList>
            <consortium name="EnsemblMetazoa"/>
        </authorList>
    </citation>
    <scope>IDENTIFICATION</scope>
</reference>
<organism evidence="1 2">
    <name type="scientific">Strigamia maritima</name>
    <name type="common">European centipede</name>
    <name type="synonym">Geophilus maritimus</name>
    <dbReference type="NCBI Taxonomy" id="126957"/>
    <lineage>
        <taxon>Eukaryota</taxon>
        <taxon>Metazoa</taxon>
        <taxon>Ecdysozoa</taxon>
        <taxon>Arthropoda</taxon>
        <taxon>Myriapoda</taxon>
        <taxon>Chilopoda</taxon>
        <taxon>Pleurostigmophora</taxon>
        <taxon>Geophilomorpha</taxon>
        <taxon>Linotaeniidae</taxon>
        <taxon>Strigamia</taxon>
    </lineage>
</organism>
<dbReference type="EnsemblMetazoa" id="SMAR001702-RA">
    <property type="protein sequence ID" value="SMAR001702-PA"/>
    <property type="gene ID" value="SMAR001702"/>
</dbReference>
<name>T1IL82_STRMM</name>